<dbReference type="GeneID" id="9581834"/>
<evidence type="ECO:0000313" key="2">
    <source>
        <dbReference type="EMBL" id="EFE44985.1"/>
    </source>
</evidence>
<accession>D4CZJ4</accession>
<name>D4CZJ4_TRIVH</name>
<gene>
    <name evidence="2" type="ORF">TRV_00236</name>
</gene>
<evidence type="ECO:0000256" key="1">
    <source>
        <dbReference type="SAM" id="MobiDB-lite"/>
    </source>
</evidence>
<dbReference type="RefSeq" id="XP_003025596.1">
    <property type="nucleotide sequence ID" value="XM_003025550.1"/>
</dbReference>
<comment type="caution">
    <text evidence="2">The sequence shown here is derived from an EMBL/GenBank/DDBJ whole genome shotgun (WGS) entry which is preliminary data.</text>
</comment>
<dbReference type="HOGENOM" id="CLU_1361296_0_0_1"/>
<feature type="compositionally biased region" description="Low complexity" evidence="1">
    <location>
        <begin position="1"/>
        <end position="19"/>
    </location>
</feature>
<dbReference type="EMBL" id="ACYE01000015">
    <property type="protein sequence ID" value="EFE44985.1"/>
    <property type="molecule type" value="Genomic_DNA"/>
</dbReference>
<keyword evidence="3" id="KW-1185">Reference proteome</keyword>
<proteinExistence type="predicted"/>
<dbReference type="KEGG" id="tve:TRV_00236"/>
<evidence type="ECO:0000313" key="3">
    <source>
        <dbReference type="Proteomes" id="UP000008383"/>
    </source>
</evidence>
<reference evidence="3" key="1">
    <citation type="journal article" date="2011" name="Genome Biol.">
        <title>Comparative and functional genomics provide insights into the pathogenicity of dermatophytic fungi.</title>
        <authorList>
            <person name="Burmester A."/>
            <person name="Shelest E."/>
            <person name="Gloeckner G."/>
            <person name="Heddergott C."/>
            <person name="Schindler S."/>
            <person name="Staib P."/>
            <person name="Heidel A."/>
            <person name="Felder M."/>
            <person name="Petzold A."/>
            <person name="Szafranski K."/>
            <person name="Feuermann M."/>
            <person name="Pedruzzi I."/>
            <person name="Priebe S."/>
            <person name="Groth M."/>
            <person name="Winkler R."/>
            <person name="Li W."/>
            <person name="Kniemeyer O."/>
            <person name="Schroeckh V."/>
            <person name="Hertweck C."/>
            <person name="Hube B."/>
            <person name="White T.C."/>
            <person name="Platzer M."/>
            <person name="Guthke R."/>
            <person name="Heitman J."/>
            <person name="Woestemeyer J."/>
            <person name="Zipfel P.F."/>
            <person name="Monod M."/>
            <person name="Brakhage A.A."/>
        </authorList>
    </citation>
    <scope>NUCLEOTIDE SEQUENCE [LARGE SCALE GENOMIC DNA]</scope>
    <source>
        <strain evidence="3">HKI 0517</strain>
    </source>
</reference>
<dbReference type="AlphaFoldDB" id="D4CZJ4"/>
<sequence>MASLSSRSARFASSSSSSSTLPAIDHWNESGGRRKRCMTLACQTLRQHPPLRDLQAPAKGPSCLAARPQLDMQLRVSPVKSAAVTGGITDGEWQGWVVGGETPSLPLSEDSTMDLRTYRWISWLRSISLQEKKLRITVVFDIGSCSSWLHRYIYGAWMKWPAINRDVYSRRPSIIPGAPPTIDSVGGCMLRPEWTLETFIA</sequence>
<protein>
    <submittedName>
        <fullName evidence="2">Uncharacterized protein</fullName>
    </submittedName>
</protein>
<feature type="region of interest" description="Disordered" evidence="1">
    <location>
        <begin position="1"/>
        <end position="28"/>
    </location>
</feature>
<dbReference type="Proteomes" id="UP000008383">
    <property type="component" value="Unassembled WGS sequence"/>
</dbReference>
<organism evidence="2 3">
    <name type="scientific">Trichophyton verrucosum (strain HKI 0517)</name>
    <dbReference type="NCBI Taxonomy" id="663202"/>
    <lineage>
        <taxon>Eukaryota</taxon>
        <taxon>Fungi</taxon>
        <taxon>Dikarya</taxon>
        <taxon>Ascomycota</taxon>
        <taxon>Pezizomycotina</taxon>
        <taxon>Eurotiomycetes</taxon>
        <taxon>Eurotiomycetidae</taxon>
        <taxon>Onygenales</taxon>
        <taxon>Arthrodermataceae</taxon>
        <taxon>Trichophyton</taxon>
    </lineage>
</organism>